<dbReference type="PANTHER" id="PTHR12443:SF9">
    <property type="entry name" value="TRANSLOCATION PROTEIN SEC62"/>
    <property type="match status" value="1"/>
</dbReference>
<evidence type="ECO:0000256" key="9">
    <source>
        <dbReference type="ARBA" id="ARBA00023010"/>
    </source>
</evidence>
<evidence type="ECO:0000256" key="5">
    <source>
        <dbReference type="ARBA" id="ARBA00022692"/>
    </source>
</evidence>
<dbReference type="EMBL" id="BT123943">
    <property type="protein sequence ID" value="ADE77229.1"/>
    <property type="molecule type" value="mRNA"/>
</dbReference>
<evidence type="ECO:0000256" key="6">
    <source>
        <dbReference type="ARBA" id="ARBA00022824"/>
    </source>
</evidence>
<protein>
    <recommendedName>
        <fullName evidence="3">Translocation protein SEC62</fullName>
    </recommendedName>
</protein>
<comment type="similarity">
    <text evidence="2">Belongs to the SEC62 family.</text>
</comment>
<dbReference type="GO" id="GO:0005789">
    <property type="term" value="C:endoplasmic reticulum membrane"/>
    <property type="evidence" value="ECO:0007669"/>
    <property type="project" value="UniProtKB-SubCell"/>
</dbReference>
<evidence type="ECO:0000256" key="2">
    <source>
        <dbReference type="ARBA" id="ARBA00010604"/>
    </source>
</evidence>
<reference evidence="13" key="1">
    <citation type="submission" date="2010-04" db="EMBL/GenBank/DDBJ databases">
        <authorList>
            <person name="Reid K.E."/>
            <person name="Liao N."/>
            <person name="Chan S."/>
            <person name="Docking R."/>
            <person name="Taylor G."/>
            <person name="Moore R."/>
            <person name="Mayo M."/>
            <person name="Munro S."/>
            <person name="King J."/>
            <person name="Yanchuk A."/>
            <person name="Holt R."/>
            <person name="Jones S."/>
            <person name="Marra M."/>
            <person name="Ritland C.E."/>
            <person name="Ritland K."/>
            <person name="Bohlmann J."/>
        </authorList>
    </citation>
    <scope>NUCLEOTIDE SEQUENCE</scope>
    <source>
        <tissue evidence="13">Bud</tissue>
    </source>
</reference>
<dbReference type="Pfam" id="PF03839">
    <property type="entry name" value="Sec62"/>
    <property type="match status" value="1"/>
</dbReference>
<name>D5ACG0_PICSI</name>
<evidence type="ECO:0000256" key="10">
    <source>
        <dbReference type="ARBA" id="ARBA00023136"/>
    </source>
</evidence>
<dbReference type="PANTHER" id="PTHR12443">
    <property type="entry name" value="TRANSLOCATION PROTEIN SEC62"/>
    <property type="match status" value="1"/>
</dbReference>
<feature type="transmembrane region" description="Helical" evidence="12">
    <location>
        <begin position="147"/>
        <end position="166"/>
    </location>
</feature>
<evidence type="ECO:0000256" key="8">
    <source>
        <dbReference type="ARBA" id="ARBA00022989"/>
    </source>
</evidence>
<evidence type="ECO:0000256" key="7">
    <source>
        <dbReference type="ARBA" id="ARBA00022927"/>
    </source>
</evidence>
<keyword evidence="5 12" id="KW-0812">Transmembrane</keyword>
<comment type="subcellular location">
    <subcellularLocation>
        <location evidence="1">Endoplasmic reticulum membrane</location>
        <topology evidence="1">Multi-pass membrane protein</topology>
    </subcellularLocation>
</comment>
<keyword evidence="7" id="KW-0653">Protein transport</keyword>
<feature type="transmembrane region" description="Helical" evidence="12">
    <location>
        <begin position="172"/>
        <end position="202"/>
    </location>
</feature>
<keyword evidence="9" id="KW-0811">Translocation</keyword>
<feature type="transmembrane region" description="Helical" evidence="12">
    <location>
        <begin position="239"/>
        <end position="257"/>
    </location>
</feature>
<dbReference type="InterPro" id="IPR004728">
    <property type="entry name" value="Sec62"/>
</dbReference>
<accession>D5ACG0</accession>
<keyword evidence="6" id="KW-0256">Endoplasmic reticulum</keyword>
<feature type="region of interest" description="Disordered" evidence="11">
    <location>
        <begin position="298"/>
        <end position="361"/>
    </location>
</feature>
<evidence type="ECO:0000256" key="4">
    <source>
        <dbReference type="ARBA" id="ARBA00022448"/>
    </source>
</evidence>
<dbReference type="GO" id="GO:0031204">
    <property type="term" value="P:post-translational protein targeting to membrane, translocation"/>
    <property type="evidence" value="ECO:0007669"/>
    <property type="project" value="TreeGrafter"/>
</dbReference>
<keyword evidence="4" id="KW-0813">Transport</keyword>
<evidence type="ECO:0000256" key="1">
    <source>
        <dbReference type="ARBA" id="ARBA00004477"/>
    </source>
</evidence>
<organism evidence="13">
    <name type="scientific">Picea sitchensis</name>
    <name type="common">Sitka spruce</name>
    <name type="synonym">Pinus sitchensis</name>
    <dbReference type="NCBI Taxonomy" id="3332"/>
    <lineage>
        <taxon>Eukaryota</taxon>
        <taxon>Viridiplantae</taxon>
        <taxon>Streptophyta</taxon>
        <taxon>Embryophyta</taxon>
        <taxon>Tracheophyta</taxon>
        <taxon>Spermatophyta</taxon>
        <taxon>Pinopsida</taxon>
        <taxon>Pinidae</taxon>
        <taxon>Conifers I</taxon>
        <taxon>Pinales</taxon>
        <taxon>Pinaceae</taxon>
        <taxon>Picea</taxon>
    </lineage>
</organism>
<evidence type="ECO:0000313" key="13">
    <source>
        <dbReference type="EMBL" id="ADE77229.1"/>
    </source>
</evidence>
<evidence type="ECO:0000256" key="3">
    <source>
        <dbReference type="ARBA" id="ARBA00021257"/>
    </source>
</evidence>
<dbReference type="AlphaFoldDB" id="D5ACG0"/>
<sequence>MPKKKPSPYSDPKPLKKQGKNVDLVRAYAEKIRDHKELESRWAILRETRVEYFRGKDFVSFFKKHVDLKELLGTEYSSLEVEDIGDLLLRRNLIVRCDRMVKTVRPGKKKLSTWPAHLEIYPEQVFSENDCFFAWTFEKRRPLWQTILSFLVPVVTLACCLFPLFPHWCKLLVLYSCLAFLSLIFTTLFLRWVIFSILWVILGKRIWFFPNILAEEATFSELFRFWPQPSKDEEEPPKWTARVAFAIVIVLGMWVSIRHAPDETARARYHKRVSNIIDDVLEWSPRLALSGKMQEKPLVSNVVQDNDTAGDGSISETDKDTAGDGNISETDKDTAGDANISETDKKPGSSQESEVTDDLESQDIQLNLDDFISHNTFSNSEREEEVMETK</sequence>
<keyword evidence="8 12" id="KW-1133">Transmembrane helix</keyword>
<evidence type="ECO:0000256" key="12">
    <source>
        <dbReference type="SAM" id="Phobius"/>
    </source>
</evidence>
<proteinExistence type="evidence at transcript level"/>
<evidence type="ECO:0000256" key="11">
    <source>
        <dbReference type="SAM" id="MobiDB-lite"/>
    </source>
</evidence>
<keyword evidence="10 12" id="KW-0472">Membrane</keyword>